<evidence type="ECO:0000313" key="2">
    <source>
        <dbReference type="Proteomes" id="UP001519460"/>
    </source>
</evidence>
<dbReference type="EMBL" id="JACVVK020000042">
    <property type="protein sequence ID" value="KAK7499772.1"/>
    <property type="molecule type" value="Genomic_DNA"/>
</dbReference>
<organism evidence="1 2">
    <name type="scientific">Batillaria attramentaria</name>
    <dbReference type="NCBI Taxonomy" id="370345"/>
    <lineage>
        <taxon>Eukaryota</taxon>
        <taxon>Metazoa</taxon>
        <taxon>Spiralia</taxon>
        <taxon>Lophotrochozoa</taxon>
        <taxon>Mollusca</taxon>
        <taxon>Gastropoda</taxon>
        <taxon>Caenogastropoda</taxon>
        <taxon>Sorbeoconcha</taxon>
        <taxon>Cerithioidea</taxon>
        <taxon>Batillariidae</taxon>
        <taxon>Batillaria</taxon>
    </lineage>
</organism>
<gene>
    <name evidence="1" type="ORF">BaRGS_00009113</name>
</gene>
<accession>A0ABD0LJS0</accession>
<proteinExistence type="predicted"/>
<comment type="caution">
    <text evidence="1">The sequence shown here is derived from an EMBL/GenBank/DDBJ whole genome shotgun (WGS) entry which is preliminary data.</text>
</comment>
<dbReference type="Proteomes" id="UP001519460">
    <property type="component" value="Unassembled WGS sequence"/>
</dbReference>
<dbReference type="AlphaFoldDB" id="A0ABD0LJS0"/>
<sequence>MTAHRNSSPVKATQNINCSLRSLLDGIVSLHPALSWKIRTWASSPSDTGLTCGCVSHPQLCPPATGKQHRLFLQHHLHLGRPDTPNFE</sequence>
<reference evidence="1 2" key="1">
    <citation type="journal article" date="2023" name="Sci. Data">
        <title>Genome assembly of the Korean intertidal mud-creeper Batillaria attramentaria.</title>
        <authorList>
            <person name="Patra A.K."/>
            <person name="Ho P.T."/>
            <person name="Jun S."/>
            <person name="Lee S.J."/>
            <person name="Kim Y."/>
            <person name="Won Y.J."/>
        </authorList>
    </citation>
    <scope>NUCLEOTIDE SEQUENCE [LARGE SCALE GENOMIC DNA]</scope>
    <source>
        <strain evidence="1">Wonlab-2016</strain>
    </source>
</reference>
<keyword evidence="2" id="KW-1185">Reference proteome</keyword>
<protein>
    <submittedName>
        <fullName evidence="1">Uncharacterized protein</fullName>
    </submittedName>
</protein>
<name>A0ABD0LJS0_9CAEN</name>
<evidence type="ECO:0000313" key="1">
    <source>
        <dbReference type="EMBL" id="KAK7499772.1"/>
    </source>
</evidence>